<reference evidence="7" key="1">
    <citation type="journal article" date="2019" name="Int. J. Syst. Evol. Microbiol.">
        <title>The Global Catalogue of Microorganisms (GCM) 10K type strain sequencing project: providing services to taxonomists for standard genome sequencing and annotation.</title>
        <authorList>
            <consortium name="The Broad Institute Genomics Platform"/>
            <consortium name="The Broad Institute Genome Sequencing Center for Infectious Disease"/>
            <person name="Wu L."/>
            <person name="Ma J."/>
        </authorList>
    </citation>
    <scope>NUCLEOTIDE SEQUENCE [LARGE SCALE GENOMIC DNA]</scope>
    <source>
        <strain evidence="7">CGMCC 4.7277</strain>
    </source>
</reference>
<keyword evidence="3 4" id="KW-0732">Signal</keyword>
<name>A0ABW0QBU1_9BURK</name>
<feature type="signal peptide" evidence="4">
    <location>
        <begin position="1"/>
        <end position="16"/>
    </location>
</feature>
<dbReference type="InterPro" id="IPR006311">
    <property type="entry name" value="TAT_signal"/>
</dbReference>
<dbReference type="EMBL" id="JBHSMX010000024">
    <property type="protein sequence ID" value="MFC5522316.1"/>
    <property type="molecule type" value="Genomic_DNA"/>
</dbReference>
<organism evidence="6 7">
    <name type="scientific">Polaromonas jejuensis</name>
    <dbReference type="NCBI Taxonomy" id="457502"/>
    <lineage>
        <taxon>Bacteria</taxon>
        <taxon>Pseudomonadati</taxon>
        <taxon>Pseudomonadota</taxon>
        <taxon>Betaproteobacteria</taxon>
        <taxon>Burkholderiales</taxon>
        <taxon>Comamonadaceae</taxon>
        <taxon>Polaromonas</taxon>
    </lineage>
</organism>
<dbReference type="Gene3D" id="3.40.190.10">
    <property type="entry name" value="Periplasmic binding protein-like II"/>
    <property type="match status" value="2"/>
</dbReference>
<sequence>MNCQLLQARMSRRVFAGGTALAAATLALPALRAQPKLEKSKIALSVGGKAAFYYLPLTISEQLGYFKAEGLDVEISDFAGGARALQAVVGGSADVCSGAFEHTINMQAKNQMFQAFVLQGRAPQIAFGVSTKNMPNYKSIADLKGKKIGVSAPGSSTNMMANLVLSRGGLKASDVSFIGVGTAAGALTALRSGQIDAMSNTDPVMTMLEQKGEVKIISDTRTLKGTVEVFGGPMPAACLYAPMDFIQKHPNTCQALANAIVHGLKWLQTAGPGDIIKTVPESYLLGDRALYLASFNKVRESISLDGIIPSDGVRTALKALASFDPSIKADKIDLAKTYTNEFASKAKEHFKA</sequence>
<evidence type="ECO:0000313" key="7">
    <source>
        <dbReference type="Proteomes" id="UP001596084"/>
    </source>
</evidence>
<proteinExistence type="inferred from homology"/>
<evidence type="ECO:0000256" key="4">
    <source>
        <dbReference type="SAM" id="SignalP"/>
    </source>
</evidence>
<dbReference type="SUPFAM" id="SSF53850">
    <property type="entry name" value="Periplasmic binding protein-like II"/>
    <property type="match status" value="1"/>
</dbReference>
<dbReference type="PROSITE" id="PS51318">
    <property type="entry name" value="TAT"/>
    <property type="match status" value="1"/>
</dbReference>
<dbReference type="RefSeq" id="WP_377372093.1">
    <property type="nucleotide sequence ID" value="NZ_JBHSMX010000024.1"/>
</dbReference>
<feature type="chain" id="PRO_5045849964" evidence="4">
    <location>
        <begin position="17"/>
        <end position="352"/>
    </location>
</feature>
<keyword evidence="7" id="KW-1185">Reference proteome</keyword>
<comment type="similarity">
    <text evidence="2">Belongs to the bacterial solute-binding protein SsuA/TauA family.</text>
</comment>
<evidence type="ECO:0000259" key="5">
    <source>
        <dbReference type="Pfam" id="PF09084"/>
    </source>
</evidence>
<evidence type="ECO:0000313" key="6">
    <source>
        <dbReference type="EMBL" id="MFC5522316.1"/>
    </source>
</evidence>
<evidence type="ECO:0000256" key="3">
    <source>
        <dbReference type="ARBA" id="ARBA00022729"/>
    </source>
</evidence>
<dbReference type="PANTHER" id="PTHR30024:SF47">
    <property type="entry name" value="TAURINE-BINDING PERIPLASMIC PROTEIN"/>
    <property type="match status" value="1"/>
</dbReference>
<protein>
    <submittedName>
        <fullName evidence="6">ABC transporter substrate-binding protein</fullName>
    </submittedName>
</protein>
<dbReference type="PANTHER" id="PTHR30024">
    <property type="entry name" value="ALIPHATIC SULFONATES-BINDING PROTEIN-RELATED"/>
    <property type="match status" value="1"/>
</dbReference>
<comment type="subcellular location">
    <subcellularLocation>
        <location evidence="1">Periplasm</location>
    </subcellularLocation>
</comment>
<accession>A0ABW0QBU1</accession>
<comment type="caution">
    <text evidence="6">The sequence shown here is derived from an EMBL/GenBank/DDBJ whole genome shotgun (WGS) entry which is preliminary data.</text>
</comment>
<feature type="domain" description="SsuA/THI5-like" evidence="5">
    <location>
        <begin position="53"/>
        <end position="267"/>
    </location>
</feature>
<dbReference type="Pfam" id="PF09084">
    <property type="entry name" value="NMT1"/>
    <property type="match status" value="1"/>
</dbReference>
<evidence type="ECO:0000256" key="2">
    <source>
        <dbReference type="ARBA" id="ARBA00010742"/>
    </source>
</evidence>
<gene>
    <name evidence="6" type="ORF">ACFPP7_15555</name>
</gene>
<dbReference type="InterPro" id="IPR015168">
    <property type="entry name" value="SsuA/THI5"/>
</dbReference>
<dbReference type="Proteomes" id="UP001596084">
    <property type="component" value="Unassembled WGS sequence"/>
</dbReference>
<evidence type="ECO:0000256" key="1">
    <source>
        <dbReference type="ARBA" id="ARBA00004418"/>
    </source>
</evidence>